<feature type="non-terminal residue" evidence="1">
    <location>
        <position position="1"/>
    </location>
</feature>
<dbReference type="EMBL" id="HAEF01015057">
    <property type="protein sequence ID" value="SBR56216.1"/>
    <property type="molecule type" value="Transcribed_RNA"/>
</dbReference>
<organism evidence="1">
    <name type="scientific">Nothobranchius pienaari</name>
    <dbReference type="NCBI Taxonomy" id="704102"/>
    <lineage>
        <taxon>Eukaryota</taxon>
        <taxon>Metazoa</taxon>
        <taxon>Chordata</taxon>
        <taxon>Craniata</taxon>
        <taxon>Vertebrata</taxon>
        <taxon>Euteleostomi</taxon>
        <taxon>Actinopterygii</taxon>
        <taxon>Neopterygii</taxon>
        <taxon>Teleostei</taxon>
        <taxon>Neoteleostei</taxon>
        <taxon>Acanthomorphata</taxon>
        <taxon>Ovalentaria</taxon>
        <taxon>Atherinomorphae</taxon>
        <taxon>Cyprinodontiformes</taxon>
        <taxon>Nothobranchiidae</taxon>
        <taxon>Nothobranchius</taxon>
    </lineage>
</organism>
<proteinExistence type="predicted"/>
<evidence type="ECO:0000313" key="1">
    <source>
        <dbReference type="EMBL" id="SBR56216.1"/>
    </source>
</evidence>
<reference evidence="1" key="2">
    <citation type="submission" date="2016-06" db="EMBL/GenBank/DDBJ databases">
        <title>The genome of a short-lived fish provides insights into sex chromosome evolution and the genetic control of aging.</title>
        <authorList>
            <person name="Reichwald K."/>
            <person name="Felder M."/>
            <person name="Petzold A."/>
            <person name="Koch P."/>
            <person name="Groth M."/>
            <person name="Platzer M."/>
        </authorList>
    </citation>
    <scope>NUCLEOTIDE SEQUENCE</scope>
    <source>
        <tissue evidence="1">Brain</tissue>
    </source>
</reference>
<accession>A0A1A8MI22</accession>
<protein>
    <submittedName>
        <fullName evidence="1">Si:ch211-246m6.4</fullName>
    </submittedName>
</protein>
<name>A0A1A8MI22_9TELE</name>
<sequence length="59" mass="6851">FLPQQPEETAQRRREACSCSVNWSLPCHLYALNFVKMFIFGFKKEKMKTNEGKAPPSET</sequence>
<reference evidence="1" key="1">
    <citation type="submission" date="2016-05" db="EMBL/GenBank/DDBJ databases">
        <authorList>
            <person name="Lavstsen T."/>
            <person name="Jespersen J.S."/>
        </authorList>
    </citation>
    <scope>NUCLEOTIDE SEQUENCE</scope>
    <source>
        <tissue evidence="1">Brain</tissue>
    </source>
</reference>
<gene>
    <name evidence="1" type="primary">SI:CH211-246M6.4</name>
</gene>
<dbReference type="AlphaFoldDB" id="A0A1A8MI22"/>